<evidence type="ECO:0000256" key="2">
    <source>
        <dbReference type="ARBA" id="ARBA00022598"/>
    </source>
</evidence>
<evidence type="ECO:0000256" key="4">
    <source>
        <dbReference type="ARBA" id="ARBA00022741"/>
    </source>
</evidence>
<keyword evidence="2" id="KW-0436">Ligase</keyword>
<dbReference type="EMBL" id="JARIHO010000075">
    <property type="protein sequence ID" value="KAJ7311596.1"/>
    <property type="molecule type" value="Genomic_DNA"/>
</dbReference>
<dbReference type="GO" id="GO:0005524">
    <property type="term" value="F:ATP binding"/>
    <property type="evidence" value="ECO:0007669"/>
    <property type="project" value="UniProtKB-KW"/>
</dbReference>
<keyword evidence="5" id="KW-0067">ATP-binding</keyword>
<evidence type="ECO:0000256" key="5">
    <source>
        <dbReference type="ARBA" id="ARBA00022840"/>
    </source>
</evidence>
<dbReference type="Gene3D" id="3.40.50.620">
    <property type="entry name" value="HUPs"/>
    <property type="match status" value="1"/>
</dbReference>
<dbReference type="InterPro" id="IPR011063">
    <property type="entry name" value="TilS/TtcA_N"/>
</dbReference>
<evidence type="ECO:0000256" key="3">
    <source>
        <dbReference type="ARBA" id="ARBA00022694"/>
    </source>
</evidence>
<dbReference type="Pfam" id="PF01171">
    <property type="entry name" value="ATP_bind_3"/>
    <property type="match status" value="1"/>
</dbReference>
<keyword evidence="3" id="KW-0819">tRNA processing</keyword>
<keyword evidence="9" id="KW-1185">Reference proteome</keyword>
<dbReference type="CDD" id="cd01992">
    <property type="entry name" value="TilS_N"/>
    <property type="match status" value="1"/>
</dbReference>
<comment type="caution">
    <text evidence="8">The sequence shown here is derived from an EMBL/GenBank/DDBJ whole genome shotgun (WGS) entry which is preliminary data.</text>
</comment>
<sequence>MTLAFRQPRSPAISRDEFARLFRGASPSVGWSKKIAVAYSGGSDSTCLLFLIHRYLQDLRKETAKSRPSSILSVTVNHGFQASSDDMAKHCEKYAKSLGIEHITSEIPWSRPPFPEKPRPGEAFEGIGRQARYHLLFQAMKQAGAEVLALGHHGDDQVETSLIRLSKGTTELGAGGMRKVRRWGMGVNNNGDENTVGWAGVEGMTSWMVRPLLEVSKERILATCEENNLEYIDDSTNFQPELTIRNAIRHLLSKNTLDPQSIGLELPPDIARSMEQLQIGLSSLRSVDLDPSEGLEQLRSSVNVLNEQVEDIETLVDSCLNRCHLPSPPSTYLVSYRGLSTIQNPLVKRAVVLRIMRYVSFHAWGSLRSDADRRRKSVEQVLKNLWTPDPFAAKITPFVAGGGVWWIPAVIGPKELKLSFHWSNKAPTVEPGETIGWIACRQPPLKRTWMEDGGRGKPLWVDITDEVVAKLRTKHESRGQKLAVLWDCRFLLHFDIDKIPPAVVRGVLDEGDRLMVHPQTRWYLPVVMHSQAKLGVERIVHNTLSTSNQGLVPLDRDTIASWRSYTTIEAVTSRWIEITWVRSLSGL</sequence>
<comment type="catalytic activity">
    <reaction evidence="6">
        <text>cytidine(34) in tRNA(Ile2) + L-lysine + ATP = lysidine(34) in tRNA(Ile2) + AMP + diphosphate + H(+)</text>
        <dbReference type="Rhea" id="RHEA:43744"/>
        <dbReference type="Rhea" id="RHEA-COMP:10625"/>
        <dbReference type="Rhea" id="RHEA-COMP:10670"/>
        <dbReference type="ChEBI" id="CHEBI:15378"/>
        <dbReference type="ChEBI" id="CHEBI:30616"/>
        <dbReference type="ChEBI" id="CHEBI:32551"/>
        <dbReference type="ChEBI" id="CHEBI:33019"/>
        <dbReference type="ChEBI" id="CHEBI:82748"/>
        <dbReference type="ChEBI" id="CHEBI:83665"/>
        <dbReference type="ChEBI" id="CHEBI:456215"/>
        <dbReference type="EC" id="6.3.4.19"/>
    </reaction>
</comment>
<dbReference type="HAMAP" id="MF_01161">
    <property type="entry name" value="tRNA_Ile_lys_synt"/>
    <property type="match status" value="1"/>
</dbReference>
<keyword evidence="4" id="KW-0547">Nucleotide-binding</keyword>
<dbReference type="AlphaFoldDB" id="A0AAD7ECY9"/>
<protein>
    <recommendedName>
        <fullName evidence="1">tRNA(Ile)-lysidine synthetase</fullName>
        <ecNumber evidence="1">6.3.4.19</ecNumber>
    </recommendedName>
</protein>
<dbReference type="EC" id="6.3.4.19" evidence="1"/>
<accession>A0AAD7ECY9</accession>
<proteinExistence type="inferred from homology"/>
<evidence type="ECO:0000256" key="1">
    <source>
        <dbReference type="ARBA" id="ARBA00013267"/>
    </source>
</evidence>
<feature type="domain" description="tRNA(Ile)-lysidine/2-thiocytidine synthase N-terminal" evidence="7">
    <location>
        <begin position="34"/>
        <end position="250"/>
    </location>
</feature>
<dbReference type="InterPro" id="IPR012094">
    <property type="entry name" value="tRNA_Ile_lys_synt"/>
</dbReference>
<dbReference type="PANTHER" id="PTHR43033">
    <property type="entry name" value="TRNA(ILE)-LYSIDINE SYNTHASE-RELATED"/>
    <property type="match status" value="1"/>
</dbReference>
<name>A0AAD7ECY9_9AGAR</name>
<dbReference type="InterPro" id="IPR014729">
    <property type="entry name" value="Rossmann-like_a/b/a_fold"/>
</dbReference>
<dbReference type="GO" id="GO:0032267">
    <property type="term" value="F:tRNA(Ile)-lysidine synthase activity"/>
    <property type="evidence" value="ECO:0007669"/>
    <property type="project" value="UniProtKB-EC"/>
</dbReference>
<dbReference type="NCBIfam" id="TIGR02432">
    <property type="entry name" value="lysidine_TilS_N"/>
    <property type="match status" value="1"/>
</dbReference>
<evidence type="ECO:0000313" key="9">
    <source>
        <dbReference type="Proteomes" id="UP001218218"/>
    </source>
</evidence>
<gene>
    <name evidence="8" type="ORF">DFH08DRAFT_756895</name>
</gene>
<evidence type="ECO:0000259" key="7">
    <source>
        <dbReference type="Pfam" id="PF01171"/>
    </source>
</evidence>
<evidence type="ECO:0000256" key="6">
    <source>
        <dbReference type="ARBA" id="ARBA00048539"/>
    </source>
</evidence>
<feature type="non-terminal residue" evidence="8">
    <location>
        <position position="1"/>
    </location>
</feature>
<reference evidence="8" key="1">
    <citation type="submission" date="2023-03" db="EMBL/GenBank/DDBJ databases">
        <title>Massive genome expansion in bonnet fungi (Mycena s.s.) driven by repeated elements and novel gene families across ecological guilds.</title>
        <authorList>
            <consortium name="Lawrence Berkeley National Laboratory"/>
            <person name="Harder C.B."/>
            <person name="Miyauchi S."/>
            <person name="Viragh M."/>
            <person name="Kuo A."/>
            <person name="Thoen E."/>
            <person name="Andreopoulos B."/>
            <person name="Lu D."/>
            <person name="Skrede I."/>
            <person name="Drula E."/>
            <person name="Henrissat B."/>
            <person name="Morin E."/>
            <person name="Kohler A."/>
            <person name="Barry K."/>
            <person name="LaButti K."/>
            <person name="Morin E."/>
            <person name="Salamov A."/>
            <person name="Lipzen A."/>
            <person name="Mereny Z."/>
            <person name="Hegedus B."/>
            <person name="Baldrian P."/>
            <person name="Stursova M."/>
            <person name="Weitz H."/>
            <person name="Taylor A."/>
            <person name="Grigoriev I.V."/>
            <person name="Nagy L.G."/>
            <person name="Martin F."/>
            <person name="Kauserud H."/>
        </authorList>
    </citation>
    <scope>NUCLEOTIDE SEQUENCE</scope>
    <source>
        <strain evidence="8">CBHHK002</strain>
    </source>
</reference>
<evidence type="ECO:0000313" key="8">
    <source>
        <dbReference type="EMBL" id="KAJ7311596.1"/>
    </source>
</evidence>
<dbReference type="GO" id="GO:0008033">
    <property type="term" value="P:tRNA processing"/>
    <property type="evidence" value="ECO:0007669"/>
    <property type="project" value="UniProtKB-KW"/>
</dbReference>
<dbReference type="SUPFAM" id="SSF52402">
    <property type="entry name" value="Adenine nucleotide alpha hydrolases-like"/>
    <property type="match status" value="1"/>
</dbReference>
<dbReference type="PANTHER" id="PTHR43033:SF1">
    <property type="entry name" value="TRNA(ILE)-LYSIDINE SYNTHASE-RELATED"/>
    <property type="match status" value="1"/>
</dbReference>
<dbReference type="Proteomes" id="UP001218218">
    <property type="component" value="Unassembled WGS sequence"/>
</dbReference>
<organism evidence="8 9">
    <name type="scientific">Mycena albidolilacea</name>
    <dbReference type="NCBI Taxonomy" id="1033008"/>
    <lineage>
        <taxon>Eukaryota</taxon>
        <taxon>Fungi</taxon>
        <taxon>Dikarya</taxon>
        <taxon>Basidiomycota</taxon>
        <taxon>Agaricomycotina</taxon>
        <taxon>Agaricomycetes</taxon>
        <taxon>Agaricomycetidae</taxon>
        <taxon>Agaricales</taxon>
        <taxon>Marasmiineae</taxon>
        <taxon>Mycenaceae</taxon>
        <taxon>Mycena</taxon>
    </lineage>
</organism>
<dbReference type="InterPro" id="IPR012795">
    <property type="entry name" value="tRNA_Ile_lys_synt_N"/>
</dbReference>